<reference evidence="11 12" key="2">
    <citation type="journal article" date="2022" name="Mar. Drugs">
        <title>Bioassay-Guided Fractionation Leads to the Detection of Cholic Acid Generated by the Rare Thalassomonas sp.</title>
        <authorList>
            <person name="Pheiffer F."/>
            <person name="Schneider Y.K."/>
            <person name="Hansen E.H."/>
            <person name="Andersen J.H."/>
            <person name="Isaksson J."/>
            <person name="Busche T."/>
            <person name="R C."/>
            <person name="Kalinowski J."/>
            <person name="Zyl L.V."/>
            <person name="Trindade M."/>
        </authorList>
    </citation>
    <scope>NUCLEOTIDE SEQUENCE [LARGE SCALE GENOMIC DNA]</scope>
    <source>
        <strain evidence="11 12">XOM25</strain>
    </source>
</reference>
<dbReference type="GO" id="GO:0051391">
    <property type="term" value="P:tRNA acetylation"/>
    <property type="evidence" value="ECO:0007669"/>
    <property type="project" value="UniProtKB-UniRule"/>
</dbReference>
<dbReference type="InterPro" id="IPR032672">
    <property type="entry name" value="TmcA/NAT10/Kre33"/>
</dbReference>
<feature type="binding site" evidence="9">
    <location>
        <begin position="526"/>
        <end position="528"/>
    </location>
    <ligand>
        <name>acetyl-CoA</name>
        <dbReference type="ChEBI" id="CHEBI:57288"/>
    </ligand>
</feature>
<feature type="binding site" evidence="9">
    <location>
        <position position="373"/>
    </location>
    <ligand>
        <name>ATP</name>
        <dbReference type="ChEBI" id="CHEBI:30616"/>
    </ligand>
</feature>
<dbReference type="GO" id="GO:1990883">
    <property type="term" value="F:18S rRNA cytidine N-acetyltransferase activity"/>
    <property type="evidence" value="ECO:0007669"/>
    <property type="project" value="TreeGrafter"/>
</dbReference>
<keyword evidence="4 9" id="KW-0819">tRNA processing</keyword>
<dbReference type="PANTHER" id="PTHR10925:SF5">
    <property type="entry name" value="RNA CYTIDINE ACETYLTRANSFERASE"/>
    <property type="match status" value="1"/>
</dbReference>
<comment type="subcellular location">
    <subcellularLocation>
        <location evidence="9">Cytoplasm</location>
    </subcellularLocation>
</comment>
<evidence type="ECO:0000313" key="12">
    <source>
        <dbReference type="Proteomes" id="UP000032352"/>
    </source>
</evidence>
<dbReference type="AlphaFoldDB" id="A0AAF0CDI7"/>
<comment type="catalytic activity">
    <reaction evidence="9">
        <text>cytidine(34) in elongator tRNA(Met) + acetyl-CoA + ATP + H2O = N(4)-acetylcytidine(34) in elongator tRNA(Met) + ADP + phosphate + CoA + H(+)</text>
        <dbReference type="Rhea" id="RHEA:43788"/>
        <dbReference type="Rhea" id="RHEA-COMP:10693"/>
        <dbReference type="Rhea" id="RHEA-COMP:10694"/>
        <dbReference type="ChEBI" id="CHEBI:15377"/>
        <dbReference type="ChEBI" id="CHEBI:15378"/>
        <dbReference type="ChEBI" id="CHEBI:30616"/>
        <dbReference type="ChEBI" id="CHEBI:43474"/>
        <dbReference type="ChEBI" id="CHEBI:57287"/>
        <dbReference type="ChEBI" id="CHEBI:57288"/>
        <dbReference type="ChEBI" id="CHEBI:74900"/>
        <dbReference type="ChEBI" id="CHEBI:82748"/>
        <dbReference type="ChEBI" id="CHEBI:456216"/>
        <dbReference type="EC" id="2.3.1.193"/>
    </reaction>
</comment>
<dbReference type="GO" id="GO:0051392">
    <property type="term" value="F:tRNA cytidine N4-acetyltransferase activity"/>
    <property type="evidence" value="ECO:0007669"/>
    <property type="project" value="UniProtKB-UniRule"/>
</dbReference>
<dbReference type="SUPFAM" id="SSF55729">
    <property type="entry name" value="Acyl-CoA N-acyltransferases (Nat)"/>
    <property type="match status" value="1"/>
</dbReference>
<evidence type="ECO:0000256" key="4">
    <source>
        <dbReference type="ARBA" id="ARBA00022694"/>
    </source>
</evidence>
<evidence type="ECO:0000313" key="11">
    <source>
        <dbReference type="EMBL" id="WDE08144.1"/>
    </source>
</evidence>
<evidence type="ECO:0000259" key="10">
    <source>
        <dbReference type="PROSITE" id="PS51186"/>
    </source>
</evidence>
<dbReference type="Proteomes" id="UP000032352">
    <property type="component" value="Chromosome"/>
</dbReference>
<dbReference type="Gene3D" id="1.20.120.890">
    <property type="entry name" value="tRNA(Met) cytidine acetyltransferase, tail domain"/>
    <property type="match status" value="1"/>
</dbReference>
<comment type="similarity">
    <text evidence="9">Belongs to the TmcA family.</text>
</comment>
<evidence type="ECO:0000256" key="7">
    <source>
        <dbReference type="ARBA" id="ARBA00022884"/>
    </source>
</evidence>
<evidence type="ECO:0000256" key="3">
    <source>
        <dbReference type="ARBA" id="ARBA00022679"/>
    </source>
</evidence>
<dbReference type="EC" id="2.3.1.193" evidence="9"/>
<dbReference type="HAMAP" id="MF_01886">
    <property type="entry name" value="tRNA_acetyltr_TmcA"/>
    <property type="match status" value="1"/>
</dbReference>
<dbReference type="Gene3D" id="3.40.50.300">
    <property type="entry name" value="P-loop containing nucleotide triphosphate hydrolases"/>
    <property type="match status" value="1"/>
</dbReference>
<dbReference type="Gene3D" id="3.40.50.11040">
    <property type="match status" value="1"/>
</dbReference>
<dbReference type="PROSITE" id="PS51186">
    <property type="entry name" value="GNAT"/>
    <property type="match status" value="1"/>
</dbReference>
<proteinExistence type="inferred from homology"/>
<dbReference type="SUPFAM" id="SSF52540">
    <property type="entry name" value="P-loop containing nucleoside triphosphate hydrolases"/>
    <property type="match status" value="1"/>
</dbReference>
<dbReference type="PANTHER" id="PTHR10925">
    <property type="entry name" value="N-ACETYLTRANSFERASE 10"/>
    <property type="match status" value="1"/>
</dbReference>
<reference evidence="11 12" key="1">
    <citation type="journal article" date="2015" name="Genome Announc.">
        <title>Draft Genome Sequences of Marine Isolates of Thalassomonas viridans and Thalassomonas actiniarum.</title>
        <authorList>
            <person name="Olonade I."/>
            <person name="van Zyl L.J."/>
            <person name="Trindade M."/>
        </authorList>
    </citation>
    <scope>NUCLEOTIDE SEQUENCE [LARGE SCALE GENOMIC DNA]</scope>
    <source>
        <strain evidence="11 12">XOM25</strain>
    </source>
</reference>
<name>A0AAF0CDI7_9GAMM</name>
<dbReference type="InterPro" id="IPR000182">
    <property type="entry name" value="GNAT_dom"/>
</dbReference>
<keyword evidence="6 9" id="KW-0067">ATP-binding</keyword>
<dbReference type="InterPro" id="IPR013562">
    <property type="entry name" value="TmcA/NAT10_N"/>
</dbReference>
<dbReference type="Pfam" id="PF13718">
    <property type="entry name" value="GNAT_acetyltr_2"/>
    <property type="match status" value="2"/>
</dbReference>
<comment type="function">
    <text evidence="9">Catalyzes the formation of N(4)-acetylcytidine (ac(4)C) at the wobble position of tRNA(Met), by using acetyl-CoA as an acetyl donor and ATP (or GTP).</text>
</comment>
<comment type="caution">
    <text evidence="9">Lacks conserved residue(s) required for the propagation of feature annotation.</text>
</comment>
<dbReference type="Pfam" id="PF08351">
    <property type="entry name" value="TmcA_N"/>
    <property type="match status" value="1"/>
</dbReference>
<keyword evidence="1 9" id="KW-0963">Cytoplasm</keyword>
<dbReference type="InterPro" id="IPR027417">
    <property type="entry name" value="P-loop_NTPase"/>
</dbReference>
<dbReference type="EMBL" id="CP059733">
    <property type="protein sequence ID" value="WDE08144.1"/>
    <property type="molecule type" value="Genomic_DNA"/>
</dbReference>
<evidence type="ECO:0000256" key="8">
    <source>
        <dbReference type="ARBA" id="ARBA00023315"/>
    </source>
</evidence>
<evidence type="ECO:0000256" key="9">
    <source>
        <dbReference type="HAMAP-Rule" id="MF_01886"/>
    </source>
</evidence>
<keyword evidence="3 9" id="KW-0808">Transferase</keyword>
<dbReference type="GO" id="GO:0005737">
    <property type="term" value="C:cytoplasm"/>
    <property type="evidence" value="ECO:0007669"/>
    <property type="project" value="UniProtKB-SubCell"/>
</dbReference>
<protein>
    <recommendedName>
        <fullName evidence="9">tRNA(Met) cytidine acetyltransferase TmcA</fullName>
        <ecNumber evidence="9">2.3.1.193</ecNumber>
    </recommendedName>
</protein>
<dbReference type="GO" id="GO:0000049">
    <property type="term" value="F:tRNA binding"/>
    <property type="evidence" value="ECO:0007669"/>
    <property type="project" value="UniProtKB-UniRule"/>
</dbReference>
<keyword evidence="2 9" id="KW-0820">tRNA-binding</keyword>
<organism evidence="11 12">
    <name type="scientific">Thalassomonas viridans</name>
    <dbReference type="NCBI Taxonomy" id="137584"/>
    <lineage>
        <taxon>Bacteria</taxon>
        <taxon>Pseudomonadati</taxon>
        <taxon>Pseudomonadota</taxon>
        <taxon>Gammaproteobacteria</taxon>
        <taxon>Alteromonadales</taxon>
        <taxon>Colwelliaceae</taxon>
        <taxon>Thalassomonas</taxon>
    </lineage>
</organism>
<sequence>MAQPQFFSWVKSYAGQALAARQRRLVVLAGDTGWGLSLLKALPPFANRGEKHGEKPEAGDDTWLIYSDSADGMSPLTGHKTAEISVSDRKSYRHHLGTENTYLLFDGGEDDEGFNIDALAALSGTLVAGGILFLLLPQHGKGFPVQSNSIFLQRFFRELAGDNAACILEQGKPLPPIAEYTGPECPAQPPLALGCKTPEQADAVQNIIKVVKGHRSRPLVLTADRGRGKSSALAIAAAELLAGGSKTGEKMHIGITAPHLQACEVFFRQLQVSLPGAEFSGGRCVHAHGVIEFFPVDVLLHQQAQLGLLLVDEAAAIPVYLLQQLLACYHRMVFSTTIHGYEGAGRGFTLKFRQILQQQTPGYRALHVHQPIRWAGDDPLEAFIFRACLLKAALAEVNDGDHPVPHADERRNESEFLLLTPEDLLADEALLEQVFAVLVTAHYQTKPSDLKMLLDNPRMRIFCLKRQQQVLAVALLMLEGKAAADEVEAVKNSRRRLRDQFIPQSLMSHNGVDQAFGYSYLRIMRIAVHPVYQQQGLGSNFLAQLQEYGQAQQIDFIGSSFGANAHLLSFWLKGGYQLARIGFTPDASSGEHSALVLKALNDNGRTLQQDIHRQFYRSFDYLLLDEYQHLPVALIALILSYCPREYLPELSDFDRDTVAAFAARQRLFSSCVYSLHLWLKTHLSGHNNRVFYPLISRVLCKLSTSEVCRMYGFTGKKAFNRHLVTLVQEALDDEGAD</sequence>
<dbReference type="GO" id="GO:0005524">
    <property type="term" value="F:ATP binding"/>
    <property type="evidence" value="ECO:0007669"/>
    <property type="project" value="UniProtKB-UniRule"/>
</dbReference>
<dbReference type="InterPro" id="IPR038321">
    <property type="entry name" value="TmcA_C_sf"/>
</dbReference>
<keyword evidence="5 9" id="KW-0547">Nucleotide-binding</keyword>
<keyword evidence="12" id="KW-1185">Reference proteome</keyword>
<dbReference type="Gene3D" id="3.40.630.30">
    <property type="match status" value="1"/>
</dbReference>
<feature type="binding site" evidence="9">
    <location>
        <position position="200"/>
    </location>
    <ligand>
        <name>ATP</name>
        <dbReference type="ChEBI" id="CHEBI:30616"/>
    </ligand>
</feature>
<dbReference type="CDD" id="cd04301">
    <property type="entry name" value="NAT_SF"/>
    <property type="match status" value="1"/>
</dbReference>
<gene>
    <name evidence="9" type="primary">tmcA</name>
    <name evidence="11" type="ORF">SG34_005290</name>
</gene>
<accession>A0AAF0CDI7</accession>
<evidence type="ECO:0000256" key="1">
    <source>
        <dbReference type="ARBA" id="ARBA00022490"/>
    </source>
</evidence>
<dbReference type="InterPro" id="IPR024914">
    <property type="entry name" value="tRNA_acetyltr_TmcA"/>
</dbReference>
<keyword evidence="7 9" id="KW-0694">RNA-binding</keyword>
<evidence type="ECO:0000256" key="6">
    <source>
        <dbReference type="ARBA" id="ARBA00022840"/>
    </source>
</evidence>
<dbReference type="KEGG" id="tvd:SG34_005290"/>
<keyword evidence="8 9" id="KW-0012">Acyltransferase</keyword>
<evidence type="ECO:0000256" key="2">
    <source>
        <dbReference type="ARBA" id="ARBA00022555"/>
    </source>
</evidence>
<dbReference type="InterPro" id="IPR007807">
    <property type="entry name" value="TcmA/NAT10_helicase"/>
</dbReference>
<feature type="domain" description="N-acetyltransferase" evidence="10">
    <location>
        <begin position="414"/>
        <end position="602"/>
    </location>
</feature>
<dbReference type="GO" id="GO:0002101">
    <property type="term" value="P:tRNA wobble cytosine modification"/>
    <property type="evidence" value="ECO:0007669"/>
    <property type="project" value="UniProtKB-UniRule"/>
</dbReference>
<evidence type="ECO:0000256" key="5">
    <source>
        <dbReference type="ARBA" id="ARBA00022741"/>
    </source>
</evidence>
<dbReference type="Pfam" id="PF05127">
    <property type="entry name" value="NAT10_TcmA_helicase"/>
    <property type="match status" value="1"/>
</dbReference>
<dbReference type="InterPro" id="IPR016181">
    <property type="entry name" value="Acyl_CoA_acyltransferase"/>
</dbReference>
<dbReference type="GO" id="GO:1904812">
    <property type="term" value="P:rRNA acetylation involved in maturation of SSU-rRNA"/>
    <property type="evidence" value="ECO:0007669"/>
    <property type="project" value="TreeGrafter"/>
</dbReference>